<keyword evidence="2" id="KW-1185">Reference proteome</keyword>
<proteinExistence type="predicted"/>
<reference evidence="1 2" key="2">
    <citation type="submission" date="2018-04" db="EMBL/GenBank/DDBJ databases">
        <title>OglaRS2 (Oryza glaberrima Reference Sequence Version 2).</title>
        <authorList>
            <person name="Zhang J."/>
            <person name="Kudrna D."/>
            <person name="Lee S."/>
            <person name="Talag J."/>
            <person name="Rajasekar S."/>
            <person name="Wing R.A."/>
        </authorList>
    </citation>
    <scope>NUCLEOTIDE SEQUENCE [LARGE SCALE GENOMIC DNA]</scope>
    <source>
        <strain evidence="1 2">cv. IRGC 96717</strain>
    </source>
</reference>
<dbReference type="EnsemblPlants" id="ORGLA03G0118200.1">
    <property type="protein sequence ID" value="ORGLA03G0118200.1"/>
    <property type="gene ID" value="ORGLA03G0118200"/>
</dbReference>
<organism evidence="1 2">
    <name type="scientific">Oryza glaberrima</name>
    <name type="common">African rice</name>
    <dbReference type="NCBI Taxonomy" id="4538"/>
    <lineage>
        <taxon>Eukaryota</taxon>
        <taxon>Viridiplantae</taxon>
        <taxon>Streptophyta</taxon>
        <taxon>Embryophyta</taxon>
        <taxon>Tracheophyta</taxon>
        <taxon>Spermatophyta</taxon>
        <taxon>Magnoliopsida</taxon>
        <taxon>Liliopsida</taxon>
        <taxon>Poales</taxon>
        <taxon>Poaceae</taxon>
        <taxon>BOP clade</taxon>
        <taxon>Oryzoideae</taxon>
        <taxon>Oryzeae</taxon>
        <taxon>Oryzinae</taxon>
        <taxon>Oryza</taxon>
    </lineage>
</organism>
<sequence>MNGQLDIWIKIKCYLSKGLCNNGISPELRERKKLFSFYGKERRLSRSNQSRYKAENDKNSNCSWVDGCKGDKSASVQPCEAGVRCAFLDRTMAQGKCCNFR</sequence>
<dbReference type="Gramene" id="ORGLA03G0118200.1">
    <property type="protein sequence ID" value="ORGLA03G0118200.1"/>
    <property type="gene ID" value="ORGLA03G0118200"/>
</dbReference>
<accession>I1P9Y6</accession>
<evidence type="ECO:0000313" key="2">
    <source>
        <dbReference type="Proteomes" id="UP000007306"/>
    </source>
</evidence>
<dbReference type="AlphaFoldDB" id="I1P9Y6"/>
<evidence type="ECO:0000313" key="1">
    <source>
        <dbReference type="EnsemblPlants" id="ORGLA03G0118200.1"/>
    </source>
</evidence>
<reference evidence="1" key="1">
    <citation type="submission" date="2015-06" db="UniProtKB">
        <authorList>
            <consortium name="EnsemblPlants"/>
        </authorList>
    </citation>
    <scope>IDENTIFICATION</scope>
</reference>
<dbReference type="HOGENOM" id="CLU_2296107_0_0_1"/>
<dbReference type="Proteomes" id="UP000007306">
    <property type="component" value="Chromosome 3"/>
</dbReference>
<name>I1P9Y6_ORYGL</name>
<protein>
    <submittedName>
        <fullName evidence="1">Uncharacterized protein</fullName>
    </submittedName>
</protein>